<dbReference type="Proteomes" id="UP000259400">
    <property type="component" value="Unassembled WGS sequence"/>
</dbReference>
<sequence length="41" mass="4667">MKLNARQVETAKPKDKPYKMADGGGLCLLVKTNGSRYWRLK</sequence>
<dbReference type="Gene3D" id="3.30.160.390">
    <property type="entry name" value="Integrase, DNA-binding domain"/>
    <property type="match status" value="1"/>
</dbReference>
<keyword evidence="3" id="KW-1185">Reference proteome</keyword>
<evidence type="ECO:0000313" key="3">
    <source>
        <dbReference type="Proteomes" id="UP000259400"/>
    </source>
</evidence>
<proteinExistence type="predicted"/>
<dbReference type="EMBL" id="UJYZ02000010">
    <property type="protein sequence ID" value="VVJ80953.1"/>
    <property type="molecule type" value="Genomic_DNA"/>
</dbReference>
<dbReference type="InterPro" id="IPR038488">
    <property type="entry name" value="Integrase_DNA-bd_sf"/>
</dbReference>
<dbReference type="InterPro" id="IPR025166">
    <property type="entry name" value="Integrase_DNA_bind_dom"/>
</dbReference>
<evidence type="ECO:0000259" key="1">
    <source>
        <dbReference type="Pfam" id="PF13356"/>
    </source>
</evidence>
<reference evidence="2 3" key="1">
    <citation type="submission" date="2019-09" db="EMBL/GenBank/DDBJ databases">
        <authorList>
            <consortium name="Pathogen Informatics"/>
        </authorList>
    </citation>
    <scope>NUCLEOTIDE SEQUENCE [LARGE SCALE GENOMIC DNA]</scope>
    <source>
        <strain evidence="2 3">EuSCAPE_IL010</strain>
    </source>
</reference>
<evidence type="ECO:0000313" key="2">
    <source>
        <dbReference type="EMBL" id="VVJ80953.1"/>
    </source>
</evidence>
<gene>
    <name evidence="2" type="primary">intS_5</name>
    <name evidence="2" type="ORF">SAMEA3538468_02569</name>
</gene>
<feature type="domain" description="Integrase DNA-binding" evidence="1">
    <location>
        <begin position="3"/>
        <end position="41"/>
    </location>
</feature>
<dbReference type="Pfam" id="PF13356">
    <property type="entry name" value="Arm-DNA-bind_3"/>
    <property type="match status" value="1"/>
</dbReference>
<accession>A0ABY6WX60</accession>
<organism evidence="2 3">
    <name type="scientific">Klebsiella quasivariicola</name>
    <dbReference type="NCBI Taxonomy" id="2026240"/>
    <lineage>
        <taxon>Bacteria</taxon>
        <taxon>Pseudomonadati</taxon>
        <taxon>Pseudomonadota</taxon>
        <taxon>Gammaproteobacteria</taxon>
        <taxon>Enterobacterales</taxon>
        <taxon>Enterobacteriaceae</taxon>
        <taxon>Klebsiella/Raoultella group</taxon>
        <taxon>Klebsiella</taxon>
        <taxon>Klebsiella pneumoniae complex</taxon>
    </lineage>
</organism>
<name>A0ABY6WX60_9ENTR</name>
<protein>
    <submittedName>
        <fullName evidence="2">Prophage CPS-53 integrase</fullName>
    </submittedName>
</protein>
<comment type="caution">
    <text evidence="2">The sequence shown here is derived from an EMBL/GenBank/DDBJ whole genome shotgun (WGS) entry which is preliminary data.</text>
</comment>